<feature type="region of interest" description="Disordered" evidence="1">
    <location>
        <begin position="84"/>
        <end position="106"/>
    </location>
</feature>
<dbReference type="AlphaFoldDB" id="A0A7C8IVV8"/>
<evidence type="ECO:0000313" key="3">
    <source>
        <dbReference type="Proteomes" id="UP000475325"/>
    </source>
</evidence>
<gene>
    <name evidence="2" type="ORF">TWF102_005048</name>
</gene>
<reference evidence="2 3" key="1">
    <citation type="submission" date="2019-06" db="EMBL/GenBank/DDBJ databases">
        <authorList>
            <person name="Palmer J.M."/>
        </authorList>
    </citation>
    <scope>NUCLEOTIDE SEQUENCE [LARGE SCALE GENOMIC DNA]</scope>
    <source>
        <strain evidence="2 3">TWF102</strain>
    </source>
</reference>
<evidence type="ECO:0000256" key="1">
    <source>
        <dbReference type="SAM" id="MobiDB-lite"/>
    </source>
</evidence>
<comment type="caution">
    <text evidence="2">The sequence shown here is derived from an EMBL/GenBank/DDBJ whole genome shotgun (WGS) entry which is preliminary data.</text>
</comment>
<proteinExistence type="predicted"/>
<sequence length="106" mass="11627">MAAKNFCYLFLPYLEGYLPRLFDNLQHWRLKQSFLCNHSFERLSVVKELGIRSSGGTMIFCLLASACWSSFLKRGGTQGISSVSVAGPLPISTKAPAKRAAEPQGG</sequence>
<accession>A0A7C8IVV8</accession>
<dbReference type="Proteomes" id="UP000475325">
    <property type="component" value="Unassembled WGS sequence"/>
</dbReference>
<evidence type="ECO:0000313" key="2">
    <source>
        <dbReference type="EMBL" id="KAF3077738.1"/>
    </source>
</evidence>
<protein>
    <submittedName>
        <fullName evidence="2">Uncharacterized protein</fullName>
    </submittedName>
</protein>
<dbReference type="EMBL" id="WIQW01000249">
    <property type="protein sequence ID" value="KAF3077738.1"/>
    <property type="molecule type" value="Genomic_DNA"/>
</dbReference>
<organism evidence="2 3">
    <name type="scientific">Orbilia oligospora</name>
    <name type="common">Nematode-trapping fungus</name>
    <name type="synonym">Arthrobotrys oligospora</name>
    <dbReference type="NCBI Taxonomy" id="2813651"/>
    <lineage>
        <taxon>Eukaryota</taxon>
        <taxon>Fungi</taxon>
        <taxon>Dikarya</taxon>
        <taxon>Ascomycota</taxon>
        <taxon>Pezizomycotina</taxon>
        <taxon>Orbiliomycetes</taxon>
        <taxon>Orbiliales</taxon>
        <taxon>Orbiliaceae</taxon>
        <taxon>Orbilia</taxon>
    </lineage>
</organism>
<name>A0A7C8IVV8_ORBOL</name>